<sequence>MATQFDAFLSPVSPYMSPPTSAFDALQVFTAWCAPYTLSQAQDYMSQGPLGQRINWIQDNPNGLPHFIGRRHQDPYGNSPGSFPHPCSFWTRSACSSIQARVQSLLSGLWQRETPLYDPTS</sequence>
<organism evidence="1 2">
    <name type="scientific">Phaeosphaeria nodorum (strain SN15 / ATCC MYA-4574 / FGSC 10173)</name>
    <name type="common">Glume blotch fungus</name>
    <name type="synonym">Parastagonospora nodorum</name>
    <dbReference type="NCBI Taxonomy" id="321614"/>
    <lineage>
        <taxon>Eukaryota</taxon>
        <taxon>Fungi</taxon>
        <taxon>Dikarya</taxon>
        <taxon>Ascomycota</taxon>
        <taxon>Pezizomycotina</taxon>
        <taxon>Dothideomycetes</taxon>
        <taxon>Pleosporomycetidae</taxon>
        <taxon>Pleosporales</taxon>
        <taxon>Pleosporineae</taxon>
        <taxon>Phaeosphaeriaceae</taxon>
        <taxon>Parastagonospora</taxon>
    </lineage>
</organism>
<dbReference type="AlphaFoldDB" id="Q0UV90"/>
<dbReference type="GeneID" id="5971610"/>
<reference evidence="2" key="1">
    <citation type="journal article" date="2007" name="Plant Cell">
        <title>Dothideomycete-plant interactions illuminated by genome sequencing and EST analysis of the wheat pathogen Stagonospora nodorum.</title>
        <authorList>
            <person name="Hane J.K."/>
            <person name="Lowe R.G."/>
            <person name="Solomon P.S."/>
            <person name="Tan K.C."/>
            <person name="Schoch C.L."/>
            <person name="Spatafora J.W."/>
            <person name="Crous P.W."/>
            <person name="Kodira C."/>
            <person name="Birren B.W."/>
            <person name="Galagan J.E."/>
            <person name="Torriani S.F."/>
            <person name="McDonald B.A."/>
            <person name="Oliver R.P."/>
        </authorList>
    </citation>
    <scope>NUCLEOTIDE SEQUENCE [LARGE SCALE GENOMIC DNA]</scope>
    <source>
        <strain evidence="2">SN15 / ATCC MYA-4574 / FGSC 10173</strain>
    </source>
</reference>
<dbReference type="HOGENOM" id="CLU_2038883_0_0_1"/>
<evidence type="ECO:0000313" key="1">
    <source>
        <dbReference type="EMBL" id="EAT88084.1"/>
    </source>
</evidence>
<evidence type="ECO:0000313" key="2">
    <source>
        <dbReference type="Proteomes" id="UP000001055"/>
    </source>
</evidence>
<dbReference type="InParanoid" id="Q0UV90"/>
<gene>
    <name evidence="1" type="ORF">SNOG_04324</name>
</gene>
<proteinExistence type="predicted"/>
<dbReference type="Proteomes" id="UP000001055">
    <property type="component" value="Unassembled WGS sequence"/>
</dbReference>
<accession>Q0UV90</accession>
<protein>
    <submittedName>
        <fullName evidence="1">Uncharacterized protein</fullName>
    </submittedName>
</protein>
<dbReference type="EMBL" id="CH445330">
    <property type="protein sequence ID" value="EAT88084.1"/>
    <property type="molecule type" value="Genomic_DNA"/>
</dbReference>
<dbReference type="RefSeq" id="XP_001794742.1">
    <property type="nucleotide sequence ID" value="XM_001794690.1"/>
</dbReference>
<name>Q0UV90_PHANO</name>
<dbReference type="KEGG" id="pno:SNOG_04324"/>